<dbReference type="GO" id="GO:0008270">
    <property type="term" value="F:zinc ion binding"/>
    <property type="evidence" value="ECO:0007669"/>
    <property type="project" value="InterPro"/>
</dbReference>
<evidence type="ECO:0000313" key="10">
    <source>
        <dbReference type="EMBL" id="AUA18139.1"/>
    </source>
</evidence>
<dbReference type="InterPro" id="IPR006127">
    <property type="entry name" value="ZnuA-like"/>
</dbReference>
<evidence type="ECO:0000256" key="2">
    <source>
        <dbReference type="ARBA" id="ARBA00022448"/>
    </source>
</evidence>
<dbReference type="PROSITE" id="PS51257">
    <property type="entry name" value="PROKAR_LIPOPROTEIN"/>
    <property type="match status" value="1"/>
</dbReference>
<sequence length="504" mass="56539">MKKVGLLFLSVSALLLAACGNSTASQEDGKLDIVTTFYPVYEFTKQVAGDEANVDLLVKAGTEVHGYEPSAKDIARIQEADAFVYENENMETWVHDVEKSLDTTKVNVISATEGMLLLPGGEEEHEGHDHSEEGHSHAYDPHVWLSPERAITLVENIRDSLVAKYPEKKDAFETNAAAYIEKLDALDTKYSETLSAAKQKYFVTQHTAFAYLALDYGLKQVSITGVVADEDPTPSRLAELTEYINKYGIKYIYFEENASKSVAETLAKETGVQLDVLNPLESLTDEDMKNGKDYISVMEDNLTALEKTTSQEGSEILPEEGAETAQTVYNGYFEDSAVKDRTLSDYAGEWQSVYSYLLDGTLDQVWDYKAKIKGGMTAEEYKAYYDTGYKTDVDQINITDNTMEFVVGDKKEKFTYKYVGYKILTYKKGNRGVRFLFEATDANAGNYKYVQFSDHNIAPVKTGHFHIYFGGESQEKLLEELENWPTYYPVGLTGLEIGQEMLAH</sequence>
<gene>
    <name evidence="10" type="ORF">CWI26_00730</name>
</gene>
<keyword evidence="3 8" id="KW-0732">Signal</keyword>
<dbReference type="InterPro" id="IPR006128">
    <property type="entry name" value="Lipoprotein_PsaA-like"/>
</dbReference>
<evidence type="ECO:0000256" key="4">
    <source>
        <dbReference type="ARBA" id="ARBA00022833"/>
    </source>
</evidence>
<dbReference type="InterPro" id="IPR006129">
    <property type="entry name" value="AdhesinB"/>
</dbReference>
<keyword evidence="5" id="KW-0864">Zinc transport</keyword>
<keyword evidence="2 7" id="KW-0813">Transport</keyword>
<dbReference type="RefSeq" id="WP_100881029.1">
    <property type="nucleotide sequence ID" value="NZ_CP025043.1"/>
</dbReference>
<dbReference type="GO" id="GO:0007155">
    <property type="term" value="P:cell adhesion"/>
    <property type="evidence" value="ECO:0007669"/>
    <property type="project" value="InterPro"/>
</dbReference>
<dbReference type="EMBL" id="CP025043">
    <property type="protein sequence ID" value="AUA18139.1"/>
    <property type="molecule type" value="Genomic_DNA"/>
</dbReference>
<dbReference type="Pfam" id="PF01297">
    <property type="entry name" value="ZnuA"/>
    <property type="match status" value="1"/>
</dbReference>
<dbReference type="PRINTS" id="PR00691">
    <property type="entry name" value="ADHESINB"/>
</dbReference>
<dbReference type="PANTHER" id="PTHR42953:SF3">
    <property type="entry name" value="HIGH-AFFINITY ZINC UPTAKE SYSTEM PROTEIN ZNUA"/>
    <property type="match status" value="1"/>
</dbReference>
<dbReference type="Gene3D" id="3.40.50.1980">
    <property type="entry name" value="Nitrogenase molybdenum iron protein domain"/>
    <property type="match status" value="2"/>
</dbReference>
<evidence type="ECO:0000259" key="9">
    <source>
        <dbReference type="Pfam" id="PF09223"/>
    </source>
</evidence>
<feature type="signal peptide" evidence="8">
    <location>
        <begin position="1"/>
        <end position="24"/>
    </location>
</feature>
<dbReference type="InterPro" id="IPR015304">
    <property type="entry name" value="ZinT_dom"/>
</dbReference>
<dbReference type="PRINTS" id="PR00690">
    <property type="entry name" value="ADHESNFAMILY"/>
</dbReference>
<evidence type="ECO:0000256" key="8">
    <source>
        <dbReference type="SAM" id="SignalP"/>
    </source>
</evidence>
<accession>A0A2I5KL92</accession>
<dbReference type="SUPFAM" id="SSF53807">
    <property type="entry name" value="Helical backbone' metal receptor"/>
    <property type="match status" value="1"/>
</dbReference>
<evidence type="ECO:0000256" key="5">
    <source>
        <dbReference type="ARBA" id="ARBA00022906"/>
    </source>
</evidence>
<feature type="domain" description="ZinT" evidence="9">
    <location>
        <begin position="325"/>
        <end position="504"/>
    </location>
</feature>
<name>A0A2I5KL92_STRSU</name>
<organism evidence="10 11">
    <name type="scientific">Streptococcus suis</name>
    <dbReference type="NCBI Taxonomy" id="1307"/>
    <lineage>
        <taxon>Bacteria</taxon>
        <taxon>Bacillati</taxon>
        <taxon>Bacillota</taxon>
        <taxon>Bacilli</taxon>
        <taxon>Lactobacillales</taxon>
        <taxon>Streptococcaceae</taxon>
        <taxon>Streptococcus</taxon>
    </lineage>
</organism>
<evidence type="ECO:0000256" key="1">
    <source>
        <dbReference type="ARBA" id="ARBA00011028"/>
    </source>
</evidence>
<keyword evidence="6" id="KW-0406">Ion transport</keyword>
<evidence type="ECO:0000256" key="7">
    <source>
        <dbReference type="RuleBase" id="RU003512"/>
    </source>
</evidence>
<proteinExistence type="inferred from homology"/>
<dbReference type="AlphaFoldDB" id="A0A2I5KL92"/>
<dbReference type="SUPFAM" id="SSF50814">
    <property type="entry name" value="Lipocalins"/>
    <property type="match status" value="1"/>
</dbReference>
<protein>
    <submittedName>
        <fullName evidence="10">Zinc ABC transporter substrate-binding protein AdcA</fullName>
    </submittedName>
</protein>
<comment type="similarity">
    <text evidence="1 7">Belongs to the bacterial solute-binding protein 9 family.</text>
</comment>
<dbReference type="Proteomes" id="UP000231863">
    <property type="component" value="Chromosome"/>
</dbReference>
<evidence type="ECO:0000256" key="6">
    <source>
        <dbReference type="ARBA" id="ARBA00023065"/>
    </source>
</evidence>
<reference evidence="10 11" key="1">
    <citation type="submission" date="2017-11" db="EMBL/GenBank/DDBJ databases">
        <title>Genome analysis of Streptococcus suis serotype chz stain ah681.</title>
        <authorList>
            <person name="Pan Z."/>
            <person name="Zhang Y."/>
            <person name="Ma J."/>
            <person name="Lu P."/>
            <person name="Zhu Y."/>
            <person name="Zhong X."/>
            <person name="Dong W."/>
            <person name="Lu C."/>
            <person name="Yao H."/>
        </authorList>
    </citation>
    <scope>NUCLEOTIDE SEQUENCE [LARGE SCALE GENOMIC DNA]</scope>
    <source>
        <strain evidence="10 11">AH681</strain>
    </source>
</reference>
<dbReference type="PANTHER" id="PTHR42953">
    <property type="entry name" value="HIGH-AFFINITY ZINC UPTAKE SYSTEM PROTEIN ZNUA-RELATED"/>
    <property type="match status" value="1"/>
</dbReference>
<dbReference type="Pfam" id="PF09223">
    <property type="entry name" value="ZinT"/>
    <property type="match status" value="1"/>
</dbReference>
<evidence type="ECO:0000313" key="11">
    <source>
        <dbReference type="Proteomes" id="UP000231863"/>
    </source>
</evidence>
<dbReference type="Gene3D" id="2.40.128.20">
    <property type="match status" value="1"/>
</dbReference>
<dbReference type="GO" id="GO:0006829">
    <property type="term" value="P:zinc ion transport"/>
    <property type="evidence" value="ECO:0007669"/>
    <property type="project" value="UniProtKB-KW"/>
</dbReference>
<evidence type="ECO:0000256" key="3">
    <source>
        <dbReference type="ARBA" id="ARBA00022729"/>
    </source>
</evidence>
<dbReference type="CDD" id="cd01017">
    <property type="entry name" value="AdcA"/>
    <property type="match status" value="1"/>
</dbReference>
<keyword evidence="4" id="KW-0862">Zinc</keyword>
<dbReference type="InterPro" id="IPR050492">
    <property type="entry name" value="Bact_metal-bind_prot9"/>
</dbReference>
<feature type="chain" id="PRO_5014323979" evidence="8">
    <location>
        <begin position="25"/>
        <end position="504"/>
    </location>
</feature>
<dbReference type="InterPro" id="IPR012674">
    <property type="entry name" value="Calycin"/>
</dbReference>